<keyword evidence="5 6" id="KW-0067">ATP-binding</keyword>
<dbReference type="GO" id="GO:0004143">
    <property type="term" value="F:ATP-dependent diacylglycerol kinase activity"/>
    <property type="evidence" value="ECO:0007669"/>
    <property type="project" value="UniProtKB-EC"/>
</dbReference>
<dbReference type="OrthoDB" id="242257at2759"/>
<dbReference type="GO" id="GO:0016020">
    <property type="term" value="C:membrane"/>
    <property type="evidence" value="ECO:0007669"/>
    <property type="project" value="TreeGrafter"/>
</dbReference>
<evidence type="ECO:0000313" key="8">
    <source>
        <dbReference type="EMBL" id="EGR28292.1"/>
    </source>
</evidence>
<dbReference type="InterPro" id="IPR017438">
    <property type="entry name" value="ATP-NAD_kinase_N"/>
</dbReference>
<dbReference type="InterPro" id="IPR001206">
    <property type="entry name" value="Diacylglycerol_kinase_cat_dom"/>
</dbReference>
<organism evidence="8 9">
    <name type="scientific">Ichthyophthirius multifiliis</name>
    <name type="common">White spot disease agent</name>
    <name type="synonym">Ich</name>
    <dbReference type="NCBI Taxonomy" id="5932"/>
    <lineage>
        <taxon>Eukaryota</taxon>
        <taxon>Sar</taxon>
        <taxon>Alveolata</taxon>
        <taxon>Ciliophora</taxon>
        <taxon>Intramacronucleata</taxon>
        <taxon>Oligohymenophorea</taxon>
        <taxon>Hymenostomatida</taxon>
        <taxon>Ophryoglenina</taxon>
        <taxon>Ichthyophthirius</taxon>
    </lineage>
</organism>
<dbReference type="PANTHER" id="PTHR11255:SF121">
    <property type="entry name" value="DIACYLGLYCEROL KINASE (ATP)"/>
    <property type="match status" value="1"/>
</dbReference>
<evidence type="ECO:0000256" key="2">
    <source>
        <dbReference type="ARBA" id="ARBA00022679"/>
    </source>
</evidence>
<evidence type="ECO:0000256" key="6">
    <source>
        <dbReference type="RuleBase" id="RU361128"/>
    </source>
</evidence>
<sequence length="1630" mass="185523">MQGLSNSDKLQLQNFGALQIFSEDSEGNLYAITEKKSPLNTVQVFESQDYLDSSGSHGLKNFGKNIVCSGPQSGNFLNAFNSNVSNGGKVGIIPTINNQRLIFYISVSQDQQSYYDGTAYVQKTYMKMIYNQQEIQISDIDLPKGIEIKENLAASQSINYGLKIPTIIRISGTFNTGEKNGATGNDLKLAVIVDKSVQKFFGVNQFDFVDNQTEEGCGGSSKKCYFFSDGGDVLIQANDDNWQLQQFIVLDSINLDNEIQAVFPVLLYPGKIPKTINLAIIQFNSFRNIEVLNTIRVFGASLQLINFATDNRYFQDVNSIIDSNGDWNSLSDFQNFASLNNIVASYGIKDLNQIRPVQELNSFVFLSEHTDSNNQVQINNQLNQGSGFTVCSLKENYFGTSAQIVAFDGNSSPSIKCIQQFKYKVVLQNNQYYNYLTYCPYDNLGYIDGQIGKGVTFDKITFPFYFGQLYPLADTFSYSWSTKTGQLVAFKNQALRIGNGSSGNACSVSSWGAFFKNTSMQYISIEVKHSISIQMKLKTQKVKIQLILNSKPLGIQFSTSCYATCSTPNCQISQDFLDCTYLVVGDNIEFELKLKDDVPVIFDKNSVYSIFFCISHQESITSTQNFTSKILFNGFVVDDCTTAGNKNIPMATANPSGNQNYMELTDFVISTPIQGANSKVSWNFKLTRDTIKDTIVRFTLGFLSSPKMLNNVFCQVLENATYKNYFPEGVYLKDVERLKPSNKFSYINYNTQLNSIDIGMKGGFSAGIFKMECEGFKGPDGENQTDFQATWIDNQTQNIIIQSTLKPIQYYTLNLSKVAYILKGENLKLINKYFNAPGFDGVYVFSFIPQLTKMSINSRIYIEFSQTFQKGLIGQGYFPQFVAGVQQPQTLSNYNNIWFAIDSDDNILNGIQEQGDVSDVEIQIQSIDYLQDAVFAMNDYNQVNQARYWMQIFYLKSPDYIIDEQFPIEFQFFITDSTLRRILFDFSPSQATYPQILAFQKPRQDQKLLQWYTYNPTENNQLIVKPFKGREILMFIKIYRGIIQKDKKIRLQIEQGTYFNEDMELYFDEEKSFKKFKIFTGQNKTEESSNIKIYTGDIFLEFYIGGKITTAPNIYFLSLKKKALFVPFEQPEISPLPTLVLLLLQTQCIIYLPFQKIDVPQGAFSTEIYINFPACVPSDHIIISVQILENVQNNEIQILGPTRAFVGYKYAHFASFQVGVSQNAQLDKTNIRAIVCGGDGSLMWVVSQIIQQGCDIEQCPIGVVPIGTGNDFSRVLGWGGNSPSELIGKNMETLKKMTLKWIQSIIEEFDIWDIKVETLEVKKYEYQIKKEYKKLIKNGHFKKIEKILKNGKTVLQKQIMQQKNSEDKLENIHVLRHKLSNYMSVGADARIGFGFDKNRTKSTCVNKMIYCWEGFKKNFLKTLKMDKVLQGLQQIQPDDIESDEVQIVFLQQQQNNNSNSKKIIIFKIFTKFFNQFKEINIDDIVLKGDPINILLLNINSYSQGVYDIWKNCRNKLALQKNNNKPIKDTFQEQNFGDGKIEFLSFYSINSIGMERIIKGQAHRVGQGGGPFILRFNKENNNKQPIVTYFQIDGEYYQVVSPKCIKISKCKQLPRGKIKVMVESSSVQTKV</sequence>
<name>G0R2M8_ICHMU</name>
<dbReference type="SMART" id="SM00045">
    <property type="entry name" value="DAGKa"/>
    <property type="match status" value="1"/>
</dbReference>
<reference evidence="8 9" key="1">
    <citation type="submission" date="2011-07" db="EMBL/GenBank/DDBJ databases">
        <authorList>
            <person name="Coyne R."/>
            <person name="Brami D."/>
            <person name="Johnson J."/>
            <person name="Hostetler J."/>
            <person name="Hannick L."/>
            <person name="Clark T."/>
            <person name="Cassidy-Hanley D."/>
            <person name="Inman J."/>
        </authorList>
    </citation>
    <scope>NUCLEOTIDE SEQUENCE [LARGE SCALE GENOMIC DNA]</scope>
    <source>
        <strain evidence="8 9">G5</strain>
    </source>
</reference>
<protein>
    <recommendedName>
        <fullName evidence="6">Diacylglycerol kinase</fullName>
        <shortName evidence="6">DAG kinase</shortName>
        <ecNumber evidence="6">2.7.1.107</ecNumber>
    </recommendedName>
</protein>
<dbReference type="Pfam" id="PF00609">
    <property type="entry name" value="DAGK_acc"/>
    <property type="match status" value="1"/>
</dbReference>
<evidence type="ECO:0000259" key="7">
    <source>
        <dbReference type="PROSITE" id="PS50146"/>
    </source>
</evidence>
<dbReference type="GeneID" id="14904368"/>
<comment type="catalytic activity">
    <reaction evidence="6">
        <text>a 1,2-diacyl-sn-glycerol + ATP = a 1,2-diacyl-sn-glycero-3-phosphate + ADP + H(+)</text>
        <dbReference type="Rhea" id="RHEA:10272"/>
        <dbReference type="ChEBI" id="CHEBI:15378"/>
        <dbReference type="ChEBI" id="CHEBI:17815"/>
        <dbReference type="ChEBI" id="CHEBI:30616"/>
        <dbReference type="ChEBI" id="CHEBI:58608"/>
        <dbReference type="ChEBI" id="CHEBI:456216"/>
        <dbReference type="EC" id="2.7.1.107"/>
    </reaction>
</comment>
<dbReference type="Proteomes" id="UP000008983">
    <property type="component" value="Unassembled WGS sequence"/>
</dbReference>
<proteinExistence type="inferred from homology"/>
<keyword evidence="4 6" id="KW-0418">Kinase</keyword>
<keyword evidence="2 6" id="KW-0808">Transferase</keyword>
<gene>
    <name evidence="8" type="ORF">IMG5_179490</name>
</gene>
<evidence type="ECO:0000256" key="1">
    <source>
        <dbReference type="ARBA" id="ARBA00009280"/>
    </source>
</evidence>
<dbReference type="InParanoid" id="G0R2M8"/>
<evidence type="ECO:0000256" key="5">
    <source>
        <dbReference type="ARBA" id="ARBA00022840"/>
    </source>
</evidence>
<dbReference type="PROSITE" id="PS50146">
    <property type="entry name" value="DAGK"/>
    <property type="match status" value="1"/>
</dbReference>
<dbReference type="InterPro" id="IPR000756">
    <property type="entry name" value="Diacylglycerol_kin_accessory"/>
</dbReference>
<keyword evidence="3 6" id="KW-0547">Nucleotide-binding</keyword>
<dbReference type="eggNOG" id="KOG0782">
    <property type="taxonomic scope" value="Eukaryota"/>
</dbReference>
<dbReference type="SMART" id="SM00046">
    <property type="entry name" value="DAGKc"/>
    <property type="match status" value="1"/>
</dbReference>
<evidence type="ECO:0000256" key="4">
    <source>
        <dbReference type="ARBA" id="ARBA00022777"/>
    </source>
</evidence>
<feature type="domain" description="DAGKc" evidence="7">
    <location>
        <begin position="1227"/>
        <end position="1318"/>
    </location>
</feature>
<dbReference type="EMBL" id="GL984270">
    <property type="protein sequence ID" value="EGR28292.1"/>
    <property type="molecule type" value="Genomic_DNA"/>
</dbReference>
<evidence type="ECO:0000313" key="9">
    <source>
        <dbReference type="Proteomes" id="UP000008983"/>
    </source>
</evidence>
<accession>G0R2M8</accession>
<dbReference type="RefSeq" id="XP_004027637.1">
    <property type="nucleotide sequence ID" value="XM_004027588.1"/>
</dbReference>
<dbReference type="STRING" id="857967.G0R2M8"/>
<comment type="similarity">
    <text evidence="1 6">Belongs to the eukaryotic diacylglycerol kinase family.</text>
</comment>
<dbReference type="EC" id="2.7.1.107" evidence="6"/>
<dbReference type="InterPro" id="IPR016064">
    <property type="entry name" value="NAD/diacylglycerol_kinase_sf"/>
</dbReference>
<dbReference type="PANTHER" id="PTHR11255">
    <property type="entry name" value="DIACYLGLYCEROL KINASE"/>
    <property type="match status" value="1"/>
</dbReference>
<dbReference type="Gene3D" id="3.40.50.10330">
    <property type="entry name" value="Probable inorganic polyphosphate/atp-NAD kinase, domain 1"/>
    <property type="match status" value="1"/>
</dbReference>
<evidence type="ECO:0000256" key="3">
    <source>
        <dbReference type="ARBA" id="ARBA00022741"/>
    </source>
</evidence>
<dbReference type="InterPro" id="IPR037607">
    <property type="entry name" value="DGK"/>
</dbReference>
<dbReference type="Pfam" id="PF00781">
    <property type="entry name" value="DAGK_cat"/>
    <property type="match status" value="1"/>
</dbReference>
<dbReference type="SUPFAM" id="SSF111331">
    <property type="entry name" value="NAD kinase/diacylglycerol kinase-like"/>
    <property type="match status" value="1"/>
</dbReference>
<dbReference type="GO" id="GO:0007200">
    <property type="term" value="P:phospholipase C-activating G protein-coupled receptor signaling pathway"/>
    <property type="evidence" value="ECO:0007669"/>
    <property type="project" value="InterPro"/>
</dbReference>
<keyword evidence="9" id="KW-1185">Reference proteome</keyword>
<dbReference type="GO" id="GO:0005524">
    <property type="term" value="F:ATP binding"/>
    <property type="evidence" value="ECO:0007669"/>
    <property type="project" value="UniProtKB-KW"/>
</dbReference>